<keyword evidence="1" id="KW-1133">Transmembrane helix</keyword>
<feature type="transmembrane region" description="Helical" evidence="1">
    <location>
        <begin position="61"/>
        <end position="81"/>
    </location>
</feature>
<evidence type="ECO:0000313" key="2">
    <source>
        <dbReference type="EMBL" id="MEN5377957.1"/>
    </source>
</evidence>
<evidence type="ECO:0000313" key="3">
    <source>
        <dbReference type="Proteomes" id="UP001409291"/>
    </source>
</evidence>
<feature type="transmembrane region" description="Helical" evidence="1">
    <location>
        <begin position="146"/>
        <end position="172"/>
    </location>
</feature>
<feature type="transmembrane region" description="Helical" evidence="1">
    <location>
        <begin position="260"/>
        <end position="278"/>
    </location>
</feature>
<gene>
    <name evidence="2" type="ORF">ABE541_11855</name>
</gene>
<organism evidence="2 3">
    <name type="scientific">Sphingobacterium kitahiroshimense</name>
    <dbReference type="NCBI Taxonomy" id="470446"/>
    <lineage>
        <taxon>Bacteria</taxon>
        <taxon>Pseudomonadati</taxon>
        <taxon>Bacteroidota</taxon>
        <taxon>Sphingobacteriia</taxon>
        <taxon>Sphingobacteriales</taxon>
        <taxon>Sphingobacteriaceae</taxon>
        <taxon>Sphingobacterium</taxon>
    </lineage>
</organism>
<dbReference type="Pfam" id="PF19992">
    <property type="entry name" value="DUF6427"/>
    <property type="match status" value="1"/>
</dbReference>
<dbReference type="Proteomes" id="UP001409291">
    <property type="component" value="Unassembled WGS sequence"/>
</dbReference>
<name>A0ABV0BTP3_9SPHI</name>
<keyword evidence="3" id="KW-1185">Reference proteome</keyword>
<dbReference type="InterPro" id="IPR045625">
    <property type="entry name" value="DUF6427"/>
</dbReference>
<evidence type="ECO:0000256" key="1">
    <source>
        <dbReference type="SAM" id="Phobius"/>
    </source>
</evidence>
<feature type="transmembrane region" description="Helical" evidence="1">
    <location>
        <begin position="184"/>
        <end position="201"/>
    </location>
</feature>
<feature type="transmembrane region" description="Helical" evidence="1">
    <location>
        <begin position="229"/>
        <end position="248"/>
    </location>
</feature>
<keyword evidence="1" id="KW-0812">Transmembrane</keyword>
<protein>
    <submittedName>
        <fullName evidence="2">DUF6427 family protein</fullName>
    </submittedName>
</protein>
<comment type="caution">
    <text evidence="2">The sequence shown here is derived from an EMBL/GenBank/DDBJ whole genome shotgun (WGS) entry which is preliminary data.</text>
</comment>
<dbReference type="EMBL" id="JBDJNQ010000005">
    <property type="protein sequence ID" value="MEN5377957.1"/>
    <property type="molecule type" value="Genomic_DNA"/>
</dbReference>
<feature type="transmembrane region" description="Helical" evidence="1">
    <location>
        <begin position="308"/>
        <end position="326"/>
    </location>
</feature>
<accession>A0ABV0BTP3</accession>
<sequence length="327" mass="38131">MIISQFRKFTPINIVLLILIGFFLCFGVFIHLPESLTPILFEPALGNLLGKDGINTLSPQMNVLVTLGLTIIQATILNRIIGHFNLLGKPSFLVALMYLTLASLFLPFLVISPTLICNFISVWMLSKLLSLYRQQDIKALMFDLGMIVAIGSLIYFPFIIMFLLLWISLIIFRPFNWREWISPLLGFATIYFILAVIYLWLGRFKDFYSIWLPLTKTFPTTVTMEIHDYFVLIPIVFNLILFLIILKDNFFKSVVHIRKSFQLLFFMLLLAVGSFYWNKQITETHFLLCAPPLAIYMAYYFTHAKKKWLFESVYAIIILTILYFQFF</sequence>
<keyword evidence="1" id="KW-0472">Membrane</keyword>
<proteinExistence type="predicted"/>
<dbReference type="RefSeq" id="WP_021189315.1">
    <property type="nucleotide sequence ID" value="NZ_JAOQNK010000001.1"/>
</dbReference>
<feature type="transmembrane region" description="Helical" evidence="1">
    <location>
        <begin position="12"/>
        <end position="32"/>
    </location>
</feature>
<feature type="transmembrane region" description="Helical" evidence="1">
    <location>
        <begin position="93"/>
        <end position="126"/>
    </location>
</feature>
<reference evidence="2 3" key="1">
    <citation type="submission" date="2024-04" db="EMBL/GenBank/DDBJ databases">
        <title>WGS of bacteria from Torrens River.</title>
        <authorList>
            <person name="Wyrsch E.R."/>
            <person name="Drigo B."/>
        </authorList>
    </citation>
    <scope>NUCLEOTIDE SEQUENCE [LARGE SCALE GENOMIC DNA]</scope>
    <source>
        <strain evidence="2 3">TWI391</strain>
    </source>
</reference>
<feature type="transmembrane region" description="Helical" evidence="1">
    <location>
        <begin position="284"/>
        <end position="301"/>
    </location>
</feature>